<dbReference type="Proteomes" id="UP000265703">
    <property type="component" value="Unassembled WGS sequence"/>
</dbReference>
<evidence type="ECO:0000313" key="2">
    <source>
        <dbReference type="EMBL" id="RIA85947.1"/>
    </source>
</evidence>
<dbReference type="OrthoDB" id="2425698at2759"/>
<comment type="caution">
    <text evidence="2">The sequence shown here is derived from an EMBL/GenBank/DDBJ whole genome shotgun (WGS) entry which is preliminary data.</text>
</comment>
<evidence type="ECO:0000256" key="1">
    <source>
        <dbReference type="SAM" id="MobiDB-lite"/>
    </source>
</evidence>
<dbReference type="EMBL" id="QKYT01000395">
    <property type="protein sequence ID" value="RIA85947.1"/>
    <property type="molecule type" value="Genomic_DNA"/>
</dbReference>
<dbReference type="AlphaFoldDB" id="A0A397SPS9"/>
<reference evidence="2 3" key="1">
    <citation type="submission" date="2018-06" db="EMBL/GenBank/DDBJ databases">
        <title>Comparative genomics reveals the genomic features of Rhizophagus irregularis, R. cerebriforme, R. diaphanum and Gigaspora rosea, and their symbiotic lifestyle signature.</title>
        <authorList>
            <person name="Morin E."/>
            <person name="San Clemente H."/>
            <person name="Chen E.C.H."/>
            <person name="De La Providencia I."/>
            <person name="Hainaut M."/>
            <person name="Kuo A."/>
            <person name="Kohler A."/>
            <person name="Murat C."/>
            <person name="Tang N."/>
            <person name="Roy S."/>
            <person name="Loubradou J."/>
            <person name="Henrissat B."/>
            <person name="Grigoriev I.V."/>
            <person name="Corradi N."/>
            <person name="Roux C."/>
            <person name="Martin F.M."/>
        </authorList>
    </citation>
    <scope>NUCLEOTIDE SEQUENCE [LARGE SCALE GENOMIC DNA]</scope>
    <source>
        <strain evidence="2 3">DAOM 227022</strain>
    </source>
</reference>
<evidence type="ECO:0000313" key="3">
    <source>
        <dbReference type="Proteomes" id="UP000265703"/>
    </source>
</evidence>
<accession>A0A397SPS9</accession>
<gene>
    <name evidence="2" type="ORF">C1645_830059</name>
</gene>
<organism evidence="2 3">
    <name type="scientific">Glomus cerebriforme</name>
    <dbReference type="NCBI Taxonomy" id="658196"/>
    <lineage>
        <taxon>Eukaryota</taxon>
        <taxon>Fungi</taxon>
        <taxon>Fungi incertae sedis</taxon>
        <taxon>Mucoromycota</taxon>
        <taxon>Glomeromycotina</taxon>
        <taxon>Glomeromycetes</taxon>
        <taxon>Glomerales</taxon>
        <taxon>Glomeraceae</taxon>
        <taxon>Glomus</taxon>
    </lineage>
</organism>
<feature type="region of interest" description="Disordered" evidence="1">
    <location>
        <begin position="153"/>
        <end position="181"/>
    </location>
</feature>
<proteinExistence type="predicted"/>
<sequence>MSQKISFSTESQTKPYDTSYNRLKYVLALIILRNKPVDWKVEEYIRFINYNDVQQKKLAEITQEVKERIVDNNNNRGNQINKVNDKNIIVDKDNISQVRWRKRALELANDVESLKQQLCMVELELEYAKQTNKRRKTKAQQAISVSETISGTTEDDVAPTTHIKKQLEKRTSTKRSSRKYQDPDCQVFQEIPGADDGNVVLTTNKANNDNIRNVYKLWSYDNTNYYKDNKLYEYKVDEFARIFLKSPLLSNFEKNEIISTIATSFASLIKAIHVLTIMRIEELMQENGEIEISSEIQDPRDVIINVLIHICNEFEPKLKEAVCFMASKECLRLMLKELNISKDSATEDKNFSPTLRGEKSSEVVNSIVCKDTTYYLLRILEEISVNNQGCKMDNEILSEKAVKNITTLLKASILNNKQTSAHGDAFIIYLYNICEKLWVQLGSISFVDLLEK</sequence>
<name>A0A397SPS9_9GLOM</name>
<keyword evidence="3" id="KW-1185">Reference proteome</keyword>
<protein>
    <submittedName>
        <fullName evidence="2">Uncharacterized protein</fullName>
    </submittedName>
</protein>